<reference evidence="10 11" key="1">
    <citation type="submission" date="2019-06" db="EMBL/GenBank/DDBJ databases">
        <title>Sulfurimonas gotlandica sp. nov., a chemoautotrophic and psychrotolerant epsilonproteobacterium isolated from a pelagic redoxcline, and an emended description of the genus Sulfurimonas.</title>
        <authorList>
            <person name="Wang S."/>
            <person name="Jiang L."/>
            <person name="Shao Z."/>
        </authorList>
    </citation>
    <scope>NUCLEOTIDE SEQUENCE [LARGE SCALE GENOMIC DNA]</scope>
    <source>
        <strain evidence="10 11">B2</strain>
    </source>
</reference>
<keyword evidence="3 7" id="KW-0460">Magnesium</keyword>
<keyword evidence="2 7" id="KW-0479">Metal-binding</keyword>
<accession>A0A7M1AT12</accession>
<dbReference type="SFLD" id="SFLDS00001">
    <property type="entry name" value="Enolase"/>
    <property type="match status" value="1"/>
</dbReference>
<dbReference type="PANTHER" id="PTHR48073">
    <property type="entry name" value="O-SUCCINYLBENZOATE SYNTHASE-RELATED"/>
    <property type="match status" value="1"/>
</dbReference>
<dbReference type="AlphaFoldDB" id="A0A7M1AT12"/>
<evidence type="ECO:0000256" key="6">
    <source>
        <dbReference type="PIRSR" id="PIRSR634603-2"/>
    </source>
</evidence>
<dbReference type="InterPro" id="IPR029017">
    <property type="entry name" value="Enolase-like_N"/>
</dbReference>
<evidence type="ECO:0000256" key="5">
    <source>
        <dbReference type="PIRSR" id="PIRSR634603-1"/>
    </source>
</evidence>
<evidence type="ECO:0000259" key="9">
    <source>
        <dbReference type="SMART" id="SM00922"/>
    </source>
</evidence>
<feature type="binding site" evidence="7">
    <location>
        <position position="225"/>
    </location>
    <ligand>
        <name>Mg(2+)</name>
        <dbReference type="ChEBI" id="CHEBI:18420"/>
    </ligand>
</feature>
<feature type="binding site" evidence="6">
    <location>
        <position position="279"/>
    </location>
    <ligand>
        <name>substrate</name>
    </ligand>
</feature>
<dbReference type="InterPro" id="IPR013342">
    <property type="entry name" value="Mandelate_racemase_C"/>
</dbReference>
<evidence type="ECO:0000256" key="8">
    <source>
        <dbReference type="RuleBase" id="RU366006"/>
    </source>
</evidence>
<evidence type="ECO:0000256" key="2">
    <source>
        <dbReference type="ARBA" id="ARBA00022723"/>
    </source>
</evidence>
<protein>
    <recommendedName>
        <fullName evidence="8">Dipeptide epimerase</fullName>
        <ecNumber evidence="8">5.1.1.-</ecNumber>
    </recommendedName>
</protein>
<evidence type="ECO:0000256" key="1">
    <source>
        <dbReference type="ARBA" id="ARBA00008031"/>
    </source>
</evidence>
<name>A0A7M1AT12_9BACT</name>
<feature type="binding site" evidence="7">
    <location>
        <position position="200"/>
    </location>
    <ligand>
        <name>Mg(2+)</name>
        <dbReference type="ChEBI" id="CHEBI:18420"/>
    </ligand>
</feature>
<dbReference type="EC" id="5.1.1.-" evidence="8"/>
<comment type="similarity">
    <text evidence="1 8">Belongs to the mandelate racemase/muconate lactonizing enzyme family.</text>
</comment>
<feature type="domain" description="Mandelate racemase/muconate lactonizing enzyme C-terminal" evidence="9">
    <location>
        <begin position="125"/>
        <end position="221"/>
    </location>
</feature>
<keyword evidence="11" id="KW-1185">Reference proteome</keyword>
<comment type="cofactor">
    <cofactor evidence="7 8">
        <name>Mg(2+)</name>
        <dbReference type="ChEBI" id="CHEBI:18420"/>
    </cofactor>
    <text evidence="7 8">Binds 1 Mg(2+) ion per subunit.</text>
</comment>
<feature type="binding site" evidence="6">
    <location>
        <position position="144"/>
    </location>
    <ligand>
        <name>substrate</name>
    </ligand>
</feature>
<feature type="binding site" evidence="6">
    <location>
        <position position="277"/>
    </location>
    <ligand>
        <name>substrate</name>
    </ligand>
</feature>
<dbReference type="SFLD" id="SFLDF00009">
    <property type="entry name" value="o-succinylbenzoate_synthase"/>
    <property type="match status" value="1"/>
</dbReference>
<dbReference type="Pfam" id="PF02746">
    <property type="entry name" value="MR_MLE_N"/>
    <property type="match status" value="1"/>
</dbReference>
<dbReference type="GO" id="GO:0006518">
    <property type="term" value="P:peptide metabolic process"/>
    <property type="evidence" value="ECO:0007669"/>
    <property type="project" value="UniProtKB-ARBA"/>
</dbReference>
<dbReference type="Proteomes" id="UP000593910">
    <property type="component" value="Chromosome"/>
</dbReference>
<feature type="active site" description="Proton acceptor; specific for (S)-substrate epimerization" evidence="5">
    <location>
        <position position="249"/>
    </location>
</feature>
<feature type="active site" description="Proton acceptor; specific for (R)-substrate epimerization" evidence="5">
    <location>
        <position position="146"/>
    </location>
</feature>
<dbReference type="SUPFAM" id="SSF51604">
    <property type="entry name" value="Enolase C-terminal domain-like"/>
    <property type="match status" value="1"/>
</dbReference>
<gene>
    <name evidence="10" type="ORF">FJR03_01870</name>
</gene>
<dbReference type="Gene3D" id="3.20.20.120">
    <property type="entry name" value="Enolase-like C-terminal domain"/>
    <property type="match status" value="1"/>
</dbReference>
<dbReference type="InterPro" id="IPR013341">
    <property type="entry name" value="Mandelate_racemase_N_dom"/>
</dbReference>
<dbReference type="GO" id="GO:0046872">
    <property type="term" value="F:metal ion binding"/>
    <property type="evidence" value="ECO:0007669"/>
    <property type="project" value="UniProtKB-KW"/>
</dbReference>
<sequence length="329" mass="36397">MKIVSITTTRERIPLKTPFVTALRTVYDAEFIRVKIVFESGSESFGEAPATKAITGEDLESIEQNIKELTPLLLGLNRAEALQTLHTSSIGSSSKAAIDMALFIQETISNSEPIETDITISLGSKEEMLNEARIAQERGIKLFKVKLGKDIEHAIEVTQSLAAKFPEHQLLIDANQAWSVAQSLEYIEGVKDLSSIALIEQPVIAKDLEGLKNISQNSPIPILADEAVFSFEDAKHIHQNGIAEMINIKLMKCGGVSQAIKILEYAREHNITCMLGSMIEGPISINAAVQLAFNYRDVIKFVDLDSPLLYKEPSELLSFHFDRGEVFVR</sequence>
<feature type="binding site" evidence="6">
    <location>
        <position position="305"/>
    </location>
    <ligand>
        <name>substrate</name>
    </ligand>
</feature>
<dbReference type="Gene3D" id="3.30.390.10">
    <property type="entry name" value="Enolase-like, N-terminal domain"/>
    <property type="match status" value="1"/>
</dbReference>
<keyword evidence="4 8" id="KW-0413">Isomerase</keyword>
<dbReference type="RefSeq" id="WP_193113974.1">
    <property type="nucleotide sequence ID" value="NZ_CP041165.1"/>
</dbReference>
<evidence type="ECO:0000313" key="11">
    <source>
        <dbReference type="Proteomes" id="UP000593910"/>
    </source>
</evidence>
<proteinExistence type="inferred from homology"/>
<dbReference type="EMBL" id="CP041165">
    <property type="protein sequence ID" value="QOP40554.1"/>
    <property type="molecule type" value="Genomic_DNA"/>
</dbReference>
<evidence type="ECO:0000256" key="7">
    <source>
        <dbReference type="PIRSR" id="PIRSR634603-3"/>
    </source>
</evidence>
<dbReference type="KEGG" id="smax:FJR03_01870"/>
<dbReference type="SUPFAM" id="SSF54826">
    <property type="entry name" value="Enolase N-terminal domain-like"/>
    <property type="match status" value="1"/>
</dbReference>
<dbReference type="SFLD" id="SFLDG00180">
    <property type="entry name" value="muconate_cycloisomerase"/>
    <property type="match status" value="1"/>
</dbReference>
<evidence type="ECO:0000256" key="4">
    <source>
        <dbReference type="ARBA" id="ARBA00023235"/>
    </source>
</evidence>
<dbReference type="InterPro" id="IPR029065">
    <property type="entry name" value="Enolase_C-like"/>
</dbReference>
<dbReference type="PANTHER" id="PTHR48073:SF2">
    <property type="entry name" value="O-SUCCINYLBENZOATE SYNTHASE"/>
    <property type="match status" value="1"/>
</dbReference>
<dbReference type="GO" id="GO:0016855">
    <property type="term" value="F:racemase and epimerase activity, acting on amino acids and derivatives"/>
    <property type="evidence" value="ECO:0007669"/>
    <property type="project" value="UniProtKB-UniRule"/>
</dbReference>
<organism evidence="10 11">
    <name type="scientific">Sulfurimonas marina</name>
    <dbReference type="NCBI Taxonomy" id="2590551"/>
    <lineage>
        <taxon>Bacteria</taxon>
        <taxon>Pseudomonadati</taxon>
        <taxon>Campylobacterota</taxon>
        <taxon>Epsilonproteobacteria</taxon>
        <taxon>Campylobacterales</taxon>
        <taxon>Sulfurimonadaceae</taxon>
        <taxon>Sulfurimonas</taxon>
    </lineage>
</organism>
<evidence type="ECO:0000256" key="3">
    <source>
        <dbReference type="ARBA" id="ARBA00022842"/>
    </source>
</evidence>
<feature type="binding site" evidence="6">
    <location>
        <position position="119"/>
    </location>
    <ligand>
        <name>substrate</name>
    </ligand>
</feature>
<dbReference type="InterPro" id="IPR034603">
    <property type="entry name" value="Dipeptide_epimerase"/>
</dbReference>
<dbReference type="SMART" id="SM00922">
    <property type="entry name" value="MR_MLE"/>
    <property type="match status" value="1"/>
</dbReference>
<dbReference type="InterPro" id="IPR036849">
    <property type="entry name" value="Enolase-like_C_sf"/>
</dbReference>
<evidence type="ECO:0000313" key="10">
    <source>
        <dbReference type="EMBL" id="QOP40554.1"/>
    </source>
</evidence>
<dbReference type="Pfam" id="PF13378">
    <property type="entry name" value="MR_MLE_C"/>
    <property type="match status" value="1"/>
</dbReference>
<dbReference type="CDD" id="cd03319">
    <property type="entry name" value="L-Ala-DL-Glu_epimerase"/>
    <property type="match status" value="1"/>
</dbReference>
<feature type="binding site" evidence="6">
    <location>
        <position position="303"/>
    </location>
    <ligand>
        <name>substrate</name>
    </ligand>
</feature>
<feature type="binding site" evidence="7">
    <location>
        <position position="173"/>
    </location>
    <ligand>
        <name>Mg(2+)</name>
        <dbReference type="ChEBI" id="CHEBI:18420"/>
    </ligand>
</feature>
<feature type="binding site" evidence="6">
    <location>
        <position position="24"/>
    </location>
    <ligand>
        <name>substrate</name>
    </ligand>
</feature>